<dbReference type="STRING" id="933084.A0A067PDU9"/>
<protein>
    <recommendedName>
        <fullName evidence="1">Helitron helicase-like domain-containing protein</fullName>
    </recommendedName>
</protein>
<dbReference type="AlphaFoldDB" id="A0A067PDU9"/>
<accession>A0A067PDU9</accession>
<reference evidence="3" key="1">
    <citation type="journal article" date="2014" name="Proc. Natl. Acad. Sci. U.S.A.">
        <title>Extensive sampling of basidiomycete genomes demonstrates inadequacy of the white-rot/brown-rot paradigm for wood decay fungi.</title>
        <authorList>
            <person name="Riley R."/>
            <person name="Salamov A.A."/>
            <person name="Brown D.W."/>
            <person name="Nagy L.G."/>
            <person name="Floudas D."/>
            <person name="Held B.W."/>
            <person name="Levasseur A."/>
            <person name="Lombard V."/>
            <person name="Morin E."/>
            <person name="Otillar R."/>
            <person name="Lindquist E.A."/>
            <person name="Sun H."/>
            <person name="LaButti K.M."/>
            <person name="Schmutz J."/>
            <person name="Jabbour D."/>
            <person name="Luo H."/>
            <person name="Baker S.E."/>
            <person name="Pisabarro A.G."/>
            <person name="Walton J.D."/>
            <person name="Blanchette R.A."/>
            <person name="Henrissat B."/>
            <person name="Martin F."/>
            <person name="Cullen D."/>
            <person name="Hibbett D.S."/>
            <person name="Grigoriev I.V."/>
        </authorList>
    </citation>
    <scope>NUCLEOTIDE SEQUENCE [LARGE SCALE GENOMIC DNA]</scope>
    <source>
        <strain evidence="3">MUCL 33604</strain>
    </source>
</reference>
<evidence type="ECO:0000313" key="3">
    <source>
        <dbReference type="Proteomes" id="UP000027265"/>
    </source>
</evidence>
<feature type="domain" description="Helitron helicase-like" evidence="1">
    <location>
        <begin position="4"/>
        <end position="59"/>
    </location>
</feature>
<evidence type="ECO:0000259" key="1">
    <source>
        <dbReference type="Pfam" id="PF14214"/>
    </source>
</evidence>
<dbReference type="OrthoDB" id="3267861at2759"/>
<dbReference type="Pfam" id="PF14214">
    <property type="entry name" value="Helitron_like_N"/>
    <property type="match status" value="1"/>
</dbReference>
<dbReference type="InterPro" id="IPR025476">
    <property type="entry name" value="Helitron_helicase-like"/>
</dbReference>
<sequence>MFIAKNPAVAARFFDTVMESFIQVIIRYGRGVGLLGRCDTYYGMVEALGRGTLHCHMLIWLKGNPSPDMLWEQMHEDNEYKVNILKWIESIIRCELPDMTVPLSSQECVMLSKPRVREKEDPRLQLGLMIDHSMPETFAKDFRLFMTELAIYCNWHTHSNTCWKHLKQGVDPKDDAHCCMRIDGLTRSMTEIDVNTQTIMLQRLHPWINNFNDVVLFLLRCNMDIKFIGTGAAMKALIYYVTDYITKSSLPVHAGLSVLSYAIRSNEARFVNDPSSPEATRDRSLITKTVNAIMARQELSHQQVMSYLVGGGNHYTSHKYKILKWHEFDRYFRSITDVNGIDKDPNIPSDPC</sequence>
<dbReference type="Proteomes" id="UP000027265">
    <property type="component" value="Unassembled WGS sequence"/>
</dbReference>
<gene>
    <name evidence="2" type="ORF">JAAARDRAFT_139358</name>
</gene>
<proteinExistence type="predicted"/>
<evidence type="ECO:0000313" key="2">
    <source>
        <dbReference type="EMBL" id="KDQ51995.1"/>
    </source>
</evidence>
<dbReference type="HOGENOM" id="CLU_034012_1_0_1"/>
<dbReference type="InParanoid" id="A0A067PDU9"/>
<keyword evidence="3" id="KW-1185">Reference proteome</keyword>
<name>A0A067PDU9_9AGAM</name>
<dbReference type="EMBL" id="KL197743">
    <property type="protein sequence ID" value="KDQ51995.1"/>
    <property type="molecule type" value="Genomic_DNA"/>
</dbReference>
<organism evidence="2 3">
    <name type="scientific">Jaapia argillacea MUCL 33604</name>
    <dbReference type="NCBI Taxonomy" id="933084"/>
    <lineage>
        <taxon>Eukaryota</taxon>
        <taxon>Fungi</taxon>
        <taxon>Dikarya</taxon>
        <taxon>Basidiomycota</taxon>
        <taxon>Agaricomycotina</taxon>
        <taxon>Agaricomycetes</taxon>
        <taxon>Agaricomycetidae</taxon>
        <taxon>Jaapiales</taxon>
        <taxon>Jaapiaceae</taxon>
        <taxon>Jaapia</taxon>
    </lineage>
</organism>